<dbReference type="Pfam" id="PF02588">
    <property type="entry name" value="YitT_membrane"/>
    <property type="match status" value="1"/>
</dbReference>
<keyword evidence="9" id="KW-1185">Reference proteome</keyword>
<accession>A0A172YAZ6</accession>
<dbReference type="GO" id="GO:0005886">
    <property type="term" value="C:plasma membrane"/>
    <property type="evidence" value="ECO:0007669"/>
    <property type="project" value="UniProtKB-SubCell"/>
</dbReference>
<evidence type="ECO:0000313" key="9">
    <source>
        <dbReference type="Proteomes" id="UP000077875"/>
    </source>
</evidence>
<dbReference type="KEGG" id="haa:A5892_02075"/>
<sequence>MLNPLSPRWRSYFTLFQGCLLSALGIHLLQSGGMLMSSTAGLGLLLERVTALDFAMLFFIINLPFYLLGWRSLGRAFTLRTLACVTLLSLLIKAFGDWLPLGDISLPIAAIAAGLLLGVGLAMMFRENASLGGINILALHLERSRGWHAARTTACWDLALVATAMLVYSPSEIIFSLLAFAVLAVVLAHHHRKQSTSETPARSEQQRLERARA</sequence>
<comment type="subcellular location">
    <subcellularLocation>
        <location evidence="1">Cell membrane</location>
        <topology evidence="1">Multi-pass membrane protein</topology>
    </subcellularLocation>
</comment>
<evidence type="ECO:0000256" key="3">
    <source>
        <dbReference type="ARBA" id="ARBA00022692"/>
    </source>
</evidence>
<proteinExistence type="predicted"/>
<feature type="transmembrane region" description="Helical" evidence="7">
    <location>
        <begin position="49"/>
        <end position="70"/>
    </location>
</feature>
<evidence type="ECO:0000256" key="4">
    <source>
        <dbReference type="ARBA" id="ARBA00022989"/>
    </source>
</evidence>
<protein>
    <recommendedName>
        <fullName evidence="10">YitT family protein</fullName>
    </recommendedName>
</protein>
<name>A0A172YAZ6_9GAMM</name>
<evidence type="ECO:0000256" key="1">
    <source>
        <dbReference type="ARBA" id="ARBA00004651"/>
    </source>
</evidence>
<evidence type="ECO:0000313" key="8">
    <source>
        <dbReference type="EMBL" id="ANF56398.1"/>
    </source>
</evidence>
<keyword evidence="4 7" id="KW-1133">Transmembrane helix</keyword>
<dbReference type="InterPro" id="IPR003740">
    <property type="entry name" value="YitT"/>
</dbReference>
<feature type="transmembrane region" description="Helical" evidence="7">
    <location>
        <begin position="104"/>
        <end position="125"/>
    </location>
</feature>
<evidence type="ECO:0000256" key="2">
    <source>
        <dbReference type="ARBA" id="ARBA00022475"/>
    </source>
</evidence>
<feature type="transmembrane region" description="Helical" evidence="7">
    <location>
        <begin position="12"/>
        <end position="29"/>
    </location>
</feature>
<dbReference type="PANTHER" id="PTHR33545:SF5">
    <property type="entry name" value="UPF0750 MEMBRANE PROTEIN YITT"/>
    <property type="match status" value="1"/>
</dbReference>
<evidence type="ECO:0000256" key="6">
    <source>
        <dbReference type="SAM" id="MobiDB-lite"/>
    </source>
</evidence>
<gene>
    <name evidence="8" type="ORF">A5892_02075</name>
</gene>
<dbReference type="EMBL" id="CP015243">
    <property type="protein sequence ID" value="ANF56398.1"/>
    <property type="molecule type" value="Genomic_DNA"/>
</dbReference>
<keyword evidence="5 7" id="KW-0472">Membrane</keyword>
<feature type="transmembrane region" description="Helical" evidence="7">
    <location>
        <begin position="77"/>
        <end position="98"/>
    </location>
</feature>
<evidence type="ECO:0000256" key="7">
    <source>
        <dbReference type="SAM" id="Phobius"/>
    </source>
</evidence>
<dbReference type="InterPro" id="IPR051461">
    <property type="entry name" value="UPF0750_membrane"/>
</dbReference>
<dbReference type="AlphaFoldDB" id="A0A172YAZ6"/>
<feature type="region of interest" description="Disordered" evidence="6">
    <location>
        <begin position="194"/>
        <end position="213"/>
    </location>
</feature>
<keyword evidence="3 7" id="KW-0812">Transmembrane</keyword>
<keyword evidence="2" id="KW-1003">Cell membrane</keyword>
<dbReference type="PANTHER" id="PTHR33545">
    <property type="entry name" value="UPF0750 MEMBRANE PROTEIN YITT-RELATED"/>
    <property type="match status" value="1"/>
</dbReference>
<feature type="transmembrane region" description="Helical" evidence="7">
    <location>
        <begin position="146"/>
        <end position="167"/>
    </location>
</feature>
<evidence type="ECO:0000256" key="5">
    <source>
        <dbReference type="ARBA" id="ARBA00023136"/>
    </source>
</evidence>
<organism evidence="8 9">
    <name type="scientific">Halotalea alkalilenta</name>
    <dbReference type="NCBI Taxonomy" id="376489"/>
    <lineage>
        <taxon>Bacteria</taxon>
        <taxon>Pseudomonadati</taxon>
        <taxon>Pseudomonadota</taxon>
        <taxon>Gammaproteobacteria</taxon>
        <taxon>Oceanospirillales</taxon>
        <taxon>Halomonadaceae</taxon>
        <taxon>Halotalea</taxon>
    </lineage>
</organism>
<dbReference type="Proteomes" id="UP000077875">
    <property type="component" value="Chromosome"/>
</dbReference>
<feature type="transmembrane region" description="Helical" evidence="7">
    <location>
        <begin position="173"/>
        <end position="190"/>
    </location>
</feature>
<evidence type="ECO:0008006" key="10">
    <source>
        <dbReference type="Google" id="ProtNLM"/>
    </source>
</evidence>
<dbReference type="RefSeq" id="WP_064121382.1">
    <property type="nucleotide sequence ID" value="NZ_CP015243.1"/>
</dbReference>
<reference evidence="8 9" key="1">
    <citation type="submission" date="2016-04" db="EMBL/GenBank/DDBJ databases">
        <title>Complete Genome Sequence of Halotalea alkalilenta IHB B 13600.</title>
        <authorList>
            <person name="Swarnkar M.K."/>
            <person name="Sharma A."/>
            <person name="Kaushal K."/>
            <person name="Soni R."/>
            <person name="Rana S."/>
            <person name="Singh A.K."/>
            <person name="Gulati A."/>
        </authorList>
    </citation>
    <scope>NUCLEOTIDE SEQUENCE [LARGE SCALE GENOMIC DNA]</scope>
    <source>
        <strain evidence="8 9">IHB B 13600</strain>
    </source>
</reference>
<feature type="compositionally biased region" description="Basic and acidic residues" evidence="6">
    <location>
        <begin position="204"/>
        <end position="213"/>
    </location>
</feature>